<dbReference type="InterPro" id="IPR036436">
    <property type="entry name" value="Disintegrin_dom_sf"/>
</dbReference>
<dbReference type="InterPro" id="IPR001762">
    <property type="entry name" value="Disintegrin_dom"/>
</dbReference>
<dbReference type="EMBL" id="JNBR01000003">
    <property type="protein sequence ID" value="OQS01675.1"/>
    <property type="molecule type" value="Genomic_DNA"/>
</dbReference>
<organism evidence="3 4">
    <name type="scientific">Achlya hypogyna</name>
    <name type="common">Oomycete</name>
    <name type="synonym">Protoachlya hypogyna</name>
    <dbReference type="NCBI Taxonomy" id="1202772"/>
    <lineage>
        <taxon>Eukaryota</taxon>
        <taxon>Sar</taxon>
        <taxon>Stramenopiles</taxon>
        <taxon>Oomycota</taxon>
        <taxon>Saprolegniomycetes</taxon>
        <taxon>Saprolegniales</taxon>
        <taxon>Achlyaceae</taxon>
        <taxon>Achlya</taxon>
    </lineage>
</organism>
<feature type="signal peptide" evidence="1">
    <location>
        <begin position="1"/>
        <end position="18"/>
    </location>
</feature>
<dbReference type="Proteomes" id="UP000243579">
    <property type="component" value="Unassembled WGS sequence"/>
</dbReference>
<dbReference type="PANTHER" id="PTHR11905:SF159">
    <property type="entry name" value="ADAM METALLOPROTEASE"/>
    <property type="match status" value="1"/>
</dbReference>
<feature type="domain" description="Disintegrin" evidence="2">
    <location>
        <begin position="168"/>
        <end position="252"/>
    </location>
</feature>
<evidence type="ECO:0000313" key="4">
    <source>
        <dbReference type="Proteomes" id="UP000243579"/>
    </source>
</evidence>
<accession>A0A1V9ZUK0</accession>
<evidence type="ECO:0000259" key="2">
    <source>
        <dbReference type="SMART" id="SM00050"/>
    </source>
</evidence>
<evidence type="ECO:0000256" key="1">
    <source>
        <dbReference type="SAM" id="SignalP"/>
    </source>
</evidence>
<comment type="caution">
    <text evidence="3">The sequence shown here is derived from an EMBL/GenBank/DDBJ whole genome shotgun (WGS) entry which is preliminary data.</text>
</comment>
<dbReference type="AlphaFoldDB" id="A0A1V9ZUK0"/>
<sequence>MLRILLLAGAGLLVAAESERVIRRGCTSSSQCPVRACDVGTCQFGLCMYVKKTVGSKCPGMSRNNNGACDDDANDYCDANGECQNAYKVRGAVCRPAADICDVPEVCDGRRSTCPTDRFAPFFTVCTSIGKSSDGDCDGVDYCDGWGSCRDHFVARDTVCRAAVNVCDVPEVCDGSTGGCPIDKFAPEGTDCTGIGASTGGVCDIPDKCDNKGKCVEGYKPATAVCRGAADLCDVAEYCTGSSGSCPPDIYASAGAVCRPGLNQCDAAETCSGTSILCPVDKLAPSTTVCSGSSSGGACDAIDYCDGFGNCVDHYFGDTTLCSKGLTLCDANYFCDGKQSACPVTTVPVFLAADASTAEYVSHIVCTCALSASTYTSASLASVTTGKSALLLVLIGVVATTAFMVRKAHRDTSSDVIKDGYAEFIEI</sequence>
<dbReference type="SMART" id="SM00050">
    <property type="entry name" value="DISIN"/>
    <property type="match status" value="2"/>
</dbReference>
<dbReference type="OrthoDB" id="5951731at2759"/>
<gene>
    <name evidence="3" type="ORF">ACHHYP_00419</name>
</gene>
<keyword evidence="4" id="KW-1185">Reference proteome</keyword>
<protein>
    <recommendedName>
        <fullName evidence="2">Disintegrin domain-containing protein</fullName>
    </recommendedName>
</protein>
<dbReference type="PANTHER" id="PTHR11905">
    <property type="entry name" value="ADAM A DISINTEGRIN AND METALLOPROTEASE DOMAIN"/>
    <property type="match status" value="1"/>
</dbReference>
<name>A0A1V9ZUK0_ACHHY</name>
<reference evidence="3 4" key="1">
    <citation type="journal article" date="2014" name="Genome Biol. Evol.">
        <title>The secreted proteins of Achlya hypogyna and Thraustotheca clavata identify the ancestral oomycete secretome and reveal gene acquisitions by horizontal gene transfer.</title>
        <authorList>
            <person name="Misner I."/>
            <person name="Blouin N."/>
            <person name="Leonard G."/>
            <person name="Richards T.A."/>
            <person name="Lane C.E."/>
        </authorList>
    </citation>
    <scope>NUCLEOTIDE SEQUENCE [LARGE SCALE GENOMIC DNA]</scope>
    <source>
        <strain evidence="3 4">ATCC 48635</strain>
    </source>
</reference>
<feature type="chain" id="PRO_5010734377" description="Disintegrin domain-containing protein" evidence="1">
    <location>
        <begin position="19"/>
        <end position="427"/>
    </location>
</feature>
<keyword evidence="1" id="KW-0732">Signal</keyword>
<feature type="domain" description="Disintegrin" evidence="2">
    <location>
        <begin position="53"/>
        <end position="120"/>
    </location>
</feature>
<dbReference type="Gene3D" id="4.10.70.10">
    <property type="entry name" value="Disintegrin domain"/>
    <property type="match status" value="4"/>
</dbReference>
<evidence type="ECO:0000313" key="3">
    <source>
        <dbReference type="EMBL" id="OQS01675.1"/>
    </source>
</evidence>
<proteinExistence type="predicted"/>
<dbReference type="SUPFAM" id="SSF57552">
    <property type="entry name" value="Blood coagulation inhibitor (disintegrin)"/>
    <property type="match status" value="4"/>
</dbReference>